<reference evidence="6 7" key="1">
    <citation type="submission" date="2024-04" db="EMBL/GenBank/DDBJ databases">
        <title>Defined microbial consortia suppress multidrug-resistant proinflammatory Enterobacteriaceae via ecological control.</title>
        <authorList>
            <person name="Furuichi M."/>
            <person name="Kawaguchi T."/>
            <person name="Pust M."/>
            <person name="Yasuma K."/>
            <person name="Plichta D."/>
            <person name="Hasegawa N."/>
            <person name="Ohya T."/>
            <person name="Bhattarai S."/>
            <person name="Sasajima S."/>
            <person name="Aoto Y."/>
            <person name="Tuganbaev T."/>
            <person name="Yaginuma M."/>
            <person name="Ueda M."/>
            <person name="Okahashi N."/>
            <person name="Amafuji K."/>
            <person name="Kiridooshi Y."/>
            <person name="Sugita K."/>
            <person name="Strazar M."/>
            <person name="Skelly A."/>
            <person name="Suda W."/>
            <person name="Hattori M."/>
            <person name="Nakamoto N."/>
            <person name="Caballero S."/>
            <person name="Norman J."/>
            <person name="Olle B."/>
            <person name="Tanoue T."/>
            <person name="Arita M."/>
            <person name="Bucci V."/>
            <person name="Atarashi K."/>
            <person name="Xavier R."/>
            <person name="Honda K."/>
        </authorList>
    </citation>
    <scope>NUCLEOTIDE SEQUENCE [LARGE SCALE GENOMIC DNA]</scope>
    <source>
        <strain evidence="7">f13</strain>
    </source>
</reference>
<dbReference type="PROSITE" id="PS51095">
    <property type="entry name" value="PTS_EIIA_TYPE_3"/>
    <property type="match status" value="1"/>
</dbReference>
<keyword evidence="7" id="KW-1185">Reference proteome</keyword>
<evidence type="ECO:0000256" key="2">
    <source>
        <dbReference type="ARBA" id="ARBA00022597"/>
    </source>
</evidence>
<evidence type="ECO:0000313" key="7">
    <source>
        <dbReference type="Proteomes" id="UP001600894"/>
    </source>
</evidence>
<dbReference type="SUPFAM" id="SSF46973">
    <property type="entry name" value="Enzyme IIa from lactose specific PTS, IIa-lac"/>
    <property type="match status" value="1"/>
</dbReference>
<organism evidence="6 7">
    <name type="scientific">Enterocloster alcoholdehydrogenati</name>
    <dbReference type="NCBI Taxonomy" id="2547410"/>
    <lineage>
        <taxon>Bacteria</taxon>
        <taxon>Bacillati</taxon>
        <taxon>Bacillota</taxon>
        <taxon>Clostridia</taxon>
        <taxon>Lachnospirales</taxon>
        <taxon>Lachnospiraceae</taxon>
        <taxon>Enterocloster</taxon>
    </lineage>
</organism>
<dbReference type="Gene3D" id="1.20.58.80">
    <property type="entry name" value="Phosphotransferase system, lactose/cellobiose-type IIA subunit"/>
    <property type="match status" value="1"/>
</dbReference>
<dbReference type="Proteomes" id="UP001600894">
    <property type="component" value="Unassembled WGS sequence"/>
</dbReference>
<evidence type="ECO:0000313" key="6">
    <source>
        <dbReference type="EMBL" id="GAA6270564.1"/>
    </source>
</evidence>
<evidence type="ECO:0000256" key="3">
    <source>
        <dbReference type="ARBA" id="ARBA00022679"/>
    </source>
</evidence>
<comment type="caution">
    <text evidence="6">The sequence shown here is derived from an EMBL/GenBank/DDBJ whole genome shotgun (WGS) entry which is preliminary data.</text>
</comment>
<dbReference type="PIRSF" id="PIRSF000699">
    <property type="entry name" value="PTS_IILac_III"/>
    <property type="match status" value="1"/>
</dbReference>
<protein>
    <submittedName>
        <fullName evidence="6">PTS lactose/cellobiose transporter subunit IIA</fullName>
    </submittedName>
</protein>
<dbReference type="InterPro" id="IPR003188">
    <property type="entry name" value="PTS_IIA_lac/cel"/>
</dbReference>
<dbReference type="PANTHER" id="PTHR34382:SF7">
    <property type="entry name" value="PTS SYSTEM N,N'-DIACETYLCHITOBIOSE-SPECIFIC EIIA COMPONENT"/>
    <property type="match status" value="1"/>
</dbReference>
<sequence length="116" mass="12890">MGEMLFNDDDKVVQVAMQIVIEAGDARNAVGKALDCAAKFDFAGAKEYMEEAGSHISQAHNAQTEMIQSEIAGTENIQPSLLFNHAQDTLMTVMSEIHLTEKMLSVFERFYDRMNG</sequence>
<feature type="modified residue" description="Phosphohistidine; by HPr" evidence="5">
    <location>
        <position position="85"/>
    </location>
</feature>
<dbReference type="PANTHER" id="PTHR34382">
    <property type="entry name" value="PTS SYSTEM N,N'-DIACETYLCHITOBIOSE-SPECIFIC EIIA COMPONENT"/>
    <property type="match status" value="1"/>
</dbReference>
<dbReference type="EMBL" id="BAABXL010000001">
    <property type="protein sequence ID" value="GAA6270564.1"/>
    <property type="molecule type" value="Genomic_DNA"/>
</dbReference>
<evidence type="ECO:0000256" key="1">
    <source>
        <dbReference type="ARBA" id="ARBA00022448"/>
    </source>
</evidence>
<keyword evidence="1" id="KW-0813">Transport</keyword>
<evidence type="ECO:0000256" key="4">
    <source>
        <dbReference type="ARBA" id="ARBA00022683"/>
    </source>
</evidence>
<gene>
    <name evidence="6" type="ORF">F130042H8_36240</name>
</gene>
<keyword evidence="4" id="KW-0598">Phosphotransferase system</keyword>
<keyword evidence="2" id="KW-0762">Sugar transport</keyword>
<proteinExistence type="predicted"/>
<keyword evidence="3" id="KW-0808">Transferase</keyword>
<dbReference type="Pfam" id="PF02255">
    <property type="entry name" value="PTS_IIA"/>
    <property type="match status" value="1"/>
</dbReference>
<evidence type="ECO:0000256" key="5">
    <source>
        <dbReference type="PROSITE-ProRule" id="PRU00418"/>
    </source>
</evidence>
<dbReference type="InterPro" id="IPR036542">
    <property type="entry name" value="PTS_IIA_lac/cel_sf"/>
</dbReference>
<name>A0ABQ0B2Q8_9FIRM</name>
<accession>A0ABQ0B2Q8</accession>